<proteinExistence type="predicted"/>
<organism evidence="1 2">
    <name type="scientific">Nepenthes gracilis</name>
    <name type="common">Slender pitcher plant</name>
    <dbReference type="NCBI Taxonomy" id="150966"/>
    <lineage>
        <taxon>Eukaryota</taxon>
        <taxon>Viridiplantae</taxon>
        <taxon>Streptophyta</taxon>
        <taxon>Embryophyta</taxon>
        <taxon>Tracheophyta</taxon>
        <taxon>Spermatophyta</taxon>
        <taxon>Magnoliopsida</taxon>
        <taxon>eudicotyledons</taxon>
        <taxon>Gunneridae</taxon>
        <taxon>Pentapetalae</taxon>
        <taxon>Caryophyllales</taxon>
        <taxon>Nepenthaceae</taxon>
        <taxon>Nepenthes</taxon>
    </lineage>
</organism>
<dbReference type="Proteomes" id="UP001279734">
    <property type="component" value="Unassembled WGS sequence"/>
</dbReference>
<dbReference type="EMBL" id="BSYO01000001">
    <property type="protein sequence ID" value="GMG99403.1"/>
    <property type="molecule type" value="Genomic_DNA"/>
</dbReference>
<dbReference type="AlphaFoldDB" id="A0AAD3RWU5"/>
<comment type="caution">
    <text evidence="1">The sequence shown here is derived from an EMBL/GenBank/DDBJ whole genome shotgun (WGS) entry which is preliminary data.</text>
</comment>
<sequence>MASVANIASVLRENDVKVLYIEYNIPKEIVFRVLGKDDRAFLPLEGFVTIYEAHLRSGLHFSVVDELLSIFQALRIPIVQFHANAIWYLCSFYIFLY</sequence>
<keyword evidence="2" id="KW-1185">Reference proteome</keyword>
<gene>
    <name evidence="1" type="ORF">Nepgr_001243</name>
</gene>
<evidence type="ECO:0000313" key="1">
    <source>
        <dbReference type="EMBL" id="GMG99403.1"/>
    </source>
</evidence>
<protein>
    <submittedName>
        <fullName evidence="1">Uncharacterized protein</fullName>
    </submittedName>
</protein>
<name>A0AAD3RWU5_NEPGR</name>
<evidence type="ECO:0000313" key="2">
    <source>
        <dbReference type="Proteomes" id="UP001279734"/>
    </source>
</evidence>
<reference evidence="1" key="1">
    <citation type="submission" date="2023-05" db="EMBL/GenBank/DDBJ databases">
        <title>Nepenthes gracilis genome sequencing.</title>
        <authorList>
            <person name="Fukushima K."/>
        </authorList>
    </citation>
    <scope>NUCLEOTIDE SEQUENCE</scope>
    <source>
        <strain evidence="1">SING2019-196</strain>
    </source>
</reference>
<accession>A0AAD3RWU5</accession>